<organism evidence="1 2">
    <name type="scientific">Thalassotalea psychrophila</name>
    <dbReference type="NCBI Taxonomy" id="3065647"/>
    <lineage>
        <taxon>Bacteria</taxon>
        <taxon>Pseudomonadati</taxon>
        <taxon>Pseudomonadota</taxon>
        <taxon>Gammaproteobacteria</taxon>
        <taxon>Alteromonadales</taxon>
        <taxon>Colwelliaceae</taxon>
        <taxon>Thalassotalea</taxon>
    </lineage>
</organism>
<proteinExistence type="predicted"/>
<dbReference type="EMBL" id="CP134145">
    <property type="protein sequence ID" value="WNC72459.1"/>
    <property type="molecule type" value="Genomic_DNA"/>
</dbReference>
<dbReference type="RefSeq" id="WP_348391576.1">
    <property type="nucleotide sequence ID" value="NZ_CP134145.1"/>
</dbReference>
<dbReference type="InterPro" id="IPR007420">
    <property type="entry name" value="DUF465"/>
</dbReference>
<keyword evidence="2" id="KW-1185">Reference proteome</keyword>
<dbReference type="Pfam" id="PF04325">
    <property type="entry name" value="DUF465"/>
    <property type="match status" value="1"/>
</dbReference>
<gene>
    <name evidence="1" type="ORF">RGQ13_00360</name>
</gene>
<reference evidence="2" key="1">
    <citation type="submission" date="2023-09" db="EMBL/GenBank/DDBJ databases">
        <authorList>
            <person name="Li S."/>
            <person name="Li X."/>
            <person name="Zhang C."/>
            <person name="Zhao Z."/>
        </authorList>
    </citation>
    <scope>NUCLEOTIDE SEQUENCE [LARGE SCALE GENOMIC DNA]</scope>
    <source>
        <strain evidence="2">SQ149</strain>
    </source>
</reference>
<name>A0ABY9TV56_9GAMM</name>
<dbReference type="Proteomes" id="UP001258994">
    <property type="component" value="Chromosome"/>
</dbReference>
<dbReference type="Gene3D" id="6.10.280.50">
    <property type="match status" value="1"/>
</dbReference>
<evidence type="ECO:0000313" key="1">
    <source>
        <dbReference type="EMBL" id="WNC72459.1"/>
    </source>
</evidence>
<accession>A0ABY9TV56</accession>
<dbReference type="InterPro" id="IPR038444">
    <property type="entry name" value="DUF465_sf"/>
</dbReference>
<protein>
    <submittedName>
        <fullName evidence="1">DUF465 domain-containing protein</fullName>
    </submittedName>
</protein>
<sequence>MNIHKHDLHHEFPEFKDEIRSLKMNDNHFAKVFKKYHELDHEVIRIEEGVENTSDTYLDELKMNRLNHKDELFLMLKKHQAKQAQSI</sequence>
<evidence type="ECO:0000313" key="2">
    <source>
        <dbReference type="Proteomes" id="UP001258994"/>
    </source>
</evidence>